<dbReference type="GeneID" id="43131493"/>
<organism evidence="1 2">
    <name type="scientific">Delftia acidovorans (strain DSM 14801 / SPH-1)</name>
    <dbReference type="NCBI Taxonomy" id="398578"/>
    <lineage>
        <taxon>Bacteria</taxon>
        <taxon>Pseudomonadati</taxon>
        <taxon>Pseudomonadota</taxon>
        <taxon>Betaproteobacteria</taxon>
        <taxon>Burkholderiales</taxon>
        <taxon>Comamonadaceae</taxon>
        <taxon>Delftia</taxon>
    </lineage>
</organism>
<dbReference type="Proteomes" id="UP000000784">
    <property type="component" value="Chromosome"/>
</dbReference>
<keyword evidence="2" id="KW-1185">Reference proteome</keyword>
<reference evidence="2" key="2">
    <citation type="submission" date="2007-11" db="EMBL/GenBank/DDBJ databases">
        <title>Complete sequence of Delftia acidovorans DSM 14801 / SPH-1.</title>
        <authorList>
            <person name="Copeland A."/>
            <person name="Lucas S."/>
            <person name="Lapidus A."/>
            <person name="Barry K."/>
            <person name="Glavina del Rio T."/>
            <person name="Dalin E."/>
            <person name="Tice H."/>
            <person name="Pitluck S."/>
            <person name="Lowry S."/>
            <person name="Clum A."/>
            <person name="Schmutz J."/>
            <person name="Larimer F."/>
            <person name="Land M."/>
            <person name="Hauser L."/>
            <person name="Kyrpides N."/>
            <person name="Kim E."/>
            <person name="Schleheck D."/>
            <person name="Richardson P."/>
        </authorList>
    </citation>
    <scope>NUCLEOTIDE SEQUENCE [LARGE SCALE GENOMIC DNA]</scope>
    <source>
        <strain evidence="2">DSM 14801 / SPH-1</strain>
    </source>
</reference>
<gene>
    <name evidence="1" type="ordered locus">Daci_1425</name>
</gene>
<dbReference type="EMBL" id="CP000884">
    <property type="protein sequence ID" value="ABX34069.1"/>
    <property type="molecule type" value="Genomic_DNA"/>
</dbReference>
<accession>A9BSR4</accession>
<name>A9BSR4_DELAS</name>
<dbReference type="KEGG" id="dac:Daci_1425"/>
<sequence length="149" mass="17097">MNYELLLGYQRNLIDASLDDISGVSILSGWCGGQYGANQDKWRNAVSRFVFRNYSSGLIGCVNPDIYKIKDIVKFSKKYETLEVDVNEESLVLWNGVIYSSTKKLDELIERYGLGDWRYLDFDVNHDFMSEIISIYKDFGSDVSDISLC</sequence>
<protein>
    <submittedName>
        <fullName evidence="1">Uncharacterized protein</fullName>
    </submittedName>
</protein>
<dbReference type="RefSeq" id="WP_012203355.1">
    <property type="nucleotide sequence ID" value="NC_010002.1"/>
</dbReference>
<evidence type="ECO:0000313" key="2">
    <source>
        <dbReference type="Proteomes" id="UP000000784"/>
    </source>
</evidence>
<dbReference type="AlphaFoldDB" id="A9BSR4"/>
<proteinExistence type="predicted"/>
<dbReference type="HOGENOM" id="CLU_1746647_0_0_4"/>
<reference evidence="1 2" key="1">
    <citation type="journal article" date="2004" name="Appl. Environ. Microbiol.">
        <title>Mineralization of individual congeners of linear alkylbenzenesulfonate by defined pairs of heterotrophic bacteria.</title>
        <authorList>
            <person name="Schleheck D."/>
            <person name="Knepper T.P."/>
            <person name="Fischer K."/>
            <person name="Cook A.M."/>
        </authorList>
    </citation>
    <scope>NUCLEOTIDE SEQUENCE [LARGE SCALE GENOMIC DNA]</scope>
    <source>
        <strain evidence="2">DSM 14801 / SPH-1</strain>
    </source>
</reference>
<evidence type="ECO:0000313" key="1">
    <source>
        <dbReference type="EMBL" id="ABX34069.1"/>
    </source>
</evidence>